<sequence>MKRLTGSLVALSAILLTLGAVTPTPESAAATKTATSSIPIDPTTTLEMHATANCVKAENQCYFDTAANLRGADGAYIPFPDDVYGRQNTTLRSSNRLVYLDSDFDAANTRMMKSIGAVELPTVFFGGGPPEKFMVHGNTRTVDWATGQPKTDADYIVCAHIQIVYGGVNLTSPDACAQTTYA</sequence>
<evidence type="ECO:0008006" key="4">
    <source>
        <dbReference type="Google" id="ProtNLM"/>
    </source>
</evidence>
<dbReference type="OrthoDB" id="4747430at2"/>
<evidence type="ECO:0000313" key="3">
    <source>
        <dbReference type="Proteomes" id="UP000320095"/>
    </source>
</evidence>
<proteinExistence type="predicted"/>
<feature type="chain" id="PRO_5038379792" description="Secreted protein" evidence="1">
    <location>
        <begin position="29"/>
        <end position="182"/>
    </location>
</feature>
<feature type="signal peptide" evidence="1">
    <location>
        <begin position="1"/>
        <end position="28"/>
    </location>
</feature>
<comment type="caution">
    <text evidence="2">The sequence shown here is derived from an EMBL/GenBank/DDBJ whole genome shotgun (WGS) entry which is preliminary data.</text>
</comment>
<keyword evidence="1" id="KW-0732">Signal</keyword>
<gene>
    <name evidence="2" type="ORF">EAH80_24310</name>
</gene>
<name>A0A502E3M5_9MYCO</name>
<dbReference type="EMBL" id="RCZG01000013">
    <property type="protein sequence ID" value="TPG31146.1"/>
    <property type="molecule type" value="Genomic_DNA"/>
</dbReference>
<keyword evidence="3" id="KW-1185">Reference proteome</keyword>
<protein>
    <recommendedName>
        <fullName evidence="4">Secreted protein</fullName>
    </recommendedName>
</protein>
<evidence type="ECO:0000256" key="1">
    <source>
        <dbReference type="SAM" id="SignalP"/>
    </source>
</evidence>
<accession>A0A502E3M5</accession>
<dbReference type="RefSeq" id="WP_140696888.1">
    <property type="nucleotide sequence ID" value="NZ_RCZG01000013.1"/>
</dbReference>
<evidence type="ECO:0000313" key="2">
    <source>
        <dbReference type="EMBL" id="TPG31146.1"/>
    </source>
</evidence>
<reference evidence="2 3" key="1">
    <citation type="journal article" date="2019" name="Environ. Microbiol.">
        <title>Species interactions and distinct microbial communities in high Arctic permafrost affected cryosols are associated with the CH4 and CO2 gas fluxes.</title>
        <authorList>
            <person name="Altshuler I."/>
            <person name="Hamel J."/>
            <person name="Turney S."/>
            <person name="Magnuson E."/>
            <person name="Levesque R."/>
            <person name="Greer C."/>
            <person name="Whyte L.G."/>
        </authorList>
    </citation>
    <scope>NUCLEOTIDE SEQUENCE [LARGE SCALE GENOMIC DNA]</scope>
    <source>
        <strain evidence="2 3">S5.20</strain>
    </source>
</reference>
<organism evidence="2 3">
    <name type="scientific">Mycolicibacterium hodleri</name>
    <dbReference type="NCBI Taxonomy" id="49897"/>
    <lineage>
        <taxon>Bacteria</taxon>
        <taxon>Bacillati</taxon>
        <taxon>Actinomycetota</taxon>
        <taxon>Actinomycetes</taxon>
        <taxon>Mycobacteriales</taxon>
        <taxon>Mycobacteriaceae</taxon>
        <taxon>Mycolicibacterium</taxon>
    </lineage>
</organism>
<dbReference type="Proteomes" id="UP000320095">
    <property type="component" value="Unassembled WGS sequence"/>
</dbReference>
<dbReference type="AlphaFoldDB" id="A0A502E3M5"/>